<evidence type="ECO:0000259" key="7">
    <source>
        <dbReference type="PROSITE" id="PS51161"/>
    </source>
</evidence>
<evidence type="ECO:0000256" key="5">
    <source>
        <dbReference type="ARBA" id="ARBA00023002"/>
    </source>
</evidence>
<protein>
    <recommendedName>
        <fullName evidence="7">ATP-cone domain-containing protein</fullName>
    </recommendedName>
</protein>
<proteinExistence type="predicted"/>
<evidence type="ECO:0000256" key="1">
    <source>
        <dbReference type="ARBA" id="ARBA00001922"/>
    </source>
</evidence>
<keyword evidence="4" id="KW-0067">ATP-binding</keyword>
<comment type="caution">
    <text evidence="8">The sequence shown here is derived from an EMBL/GenBank/DDBJ whole genome shotgun (WGS) entry which is preliminary data.</text>
</comment>
<dbReference type="SUPFAM" id="SSF51998">
    <property type="entry name" value="PFL-like glycyl radical enzymes"/>
    <property type="match status" value="1"/>
</dbReference>
<dbReference type="GO" id="GO:0005524">
    <property type="term" value="F:ATP binding"/>
    <property type="evidence" value="ECO:0007669"/>
    <property type="project" value="UniProtKB-KW"/>
</dbReference>
<dbReference type="Gene3D" id="3.20.70.20">
    <property type="match status" value="2"/>
</dbReference>
<keyword evidence="5" id="KW-0560">Oxidoreductase</keyword>
<keyword evidence="2" id="KW-0846">Cobalamin</keyword>
<reference evidence="8" key="1">
    <citation type="journal article" date="2015" name="Nature">
        <title>Complex archaea that bridge the gap between prokaryotes and eukaryotes.</title>
        <authorList>
            <person name="Spang A."/>
            <person name="Saw J.H."/>
            <person name="Jorgensen S.L."/>
            <person name="Zaremba-Niedzwiedzka K."/>
            <person name="Martijn J."/>
            <person name="Lind A.E."/>
            <person name="van Eijk R."/>
            <person name="Schleper C."/>
            <person name="Guy L."/>
            <person name="Ettema T.J."/>
        </authorList>
    </citation>
    <scope>NUCLEOTIDE SEQUENCE</scope>
</reference>
<evidence type="ECO:0000256" key="4">
    <source>
        <dbReference type="ARBA" id="ARBA00022840"/>
    </source>
</evidence>
<evidence type="ECO:0000256" key="2">
    <source>
        <dbReference type="ARBA" id="ARBA00022628"/>
    </source>
</evidence>
<dbReference type="GO" id="GO:0004748">
    <property type="term" value="F:ribonucleoside-diphosphate reductase activity, thioredoxin disulfide as acceptor"/>
    <property type="evidence" value="ECO:0007669"/>
    <property type="project" value="TreeGrafter"/>
</dbReference>
<gene>
    <name evidence="8" type="ORF">LCGC14_0814710</name>
</gene>
<evidence type="ECO:0000256" key="3">
    <source>
        <dbReference type="ARBA" id="ARBA00022741"/>
    </source>
</evidence>
<accession>A0A0F9PKN3</accession>
<dbReference type="InterPro" id="IPR050862">
    <property type="entry name" value="RdRp_reductase_class-2"/>
</dbReference>
<comment type="cofactor">
    <cofactor evidence="1">
        <name>adenosylcob(III)alamin</name>
        <dbReference type="ChEBI" id="CHEBI:18408"/>
    </cofactor>
</comment>
<dbReference type="PROSITE" id="PS51161">
    <property type="entry name" value="ATP_CONE"/>
    <property type="match status" value="1"/>
</dbReference>
<organism evidence="8">
    <name type="scientific">marine sediment metagenome</name>
    <dbReference type="NCBI Taxonomy" id="412755"/>
    <lineage>
        <taxon>unclassified sequences</taxon>
        <taxon>metagenomes</taxon>
        <taxon>ecological metagenomes</taxon>
    </lineage>
</organism>
<dbReference type="AlphaFoldDB" id="A0A0F9PKN3"/>
<keyword evidence="3" id="KW-0547">Nucleotide-binding</keyword>
<feature type="domain" description="ATP-cone" evidence="7">
    <location>
        <begin position="1"/>
        <end position="89"/>
    </location>
</feature>
<dbReference type="PANTHER" id="PTHR43371">
    <property type="entry name" value="VITAMIN B12-DEPENDENT RIBONUCLEOTIDE REDUCTASE"/>
    <property type="match status" value="1"/>
</dbReference>
<sequence length="733" mass="82157">MRVLKRDGSLQTLEIAKVQRAMLMAFQSVAERPDVMPLVHRVMAQLVGRNEPYSVEMLADLIEEELVNAGHTHVARRYMRYRIKRAAARARRLVPDPRAISEYIHVAKYGRYQATLGRRELHHETVDRSRSMHIKRWPHLEEEIYTAFKPVYKREGMPSMRSMQFGGAAIEKNNERIYNCAGLHISRWRAFQETFYLLLCGCGVGYSVQWQHVEQLTELGHITRNVQHHTIADTIEGWATALGVLITSYVRSLGYVEFNYSKIRGEGEPLITSGGKAPGHLDLKKCLEAVRAILDRAAGRKLRPIECHDILCHAALAVLSGGIRRSSLLSLFSVEDTEMMYAKARGNFRYASGADPGHNAQREMANNSAALLRNSVTQKTFSRIIRVAQENGDPGFYFTANLDYIPNPCGEIGMWPMHREAVTLESGVSFCNLTEVNCAVMRDEEHLLATIRAMAAIGTFQAAYTCFNYLEPVSEAIVKREALLGVGLTGIMDNKELMLDAGVLQRAARAAVEENARVSLLIGIRRAARVTTVKPSGTASLALGGVSSGIHPRWSRRYIQRITANPIEPIAQHFKKMNPHMVEIAPNGDLKIMFPIQAADGAVTVKEQSAQEFMDAVFLVYKNWILPGVARGDSAPGLTHNVSCTVIVREGELDAVIERVWSQRDNIAAMTFAPYLIDQKFRYAPRQAIRDEGLWNKLIELYKPIDWSKFREETDTTCLTSEPACSGGTCEIL</sequence>
<evidence type="ECO:0000256" key="6">
    <source>
        <dbReference type="ARBA" id="ARBA00023285"/>
    </source>
</evidence>
<dbReference type="EMBL" id="LAZR01002258">
    <property type="protein sequence ID" value="KKN32365.1"/>
    <property type="molecule type" value="Genomic_DNA"/>
</dbReference>
<dbReference type="PANTHER" id="PTHR43371:SF1">
    <property type="entry name" value="RIBONUCLEOSIDE-DIPHOSPHATE REDUCTASE"/>
    <property type="match status" value="1"/>
</dbReference>
<dbReference type="Pfam" id="PF03477">
    <property type="entry name" value="ATP-cone"/>
    <property type="match status" value="1"/>
</dbReference>
<name>A0A0F9PKN3_9ZZZZ</name>
<evidence type="ECO:0000313" key="8">
    <source>
        <dbReference type="EMBL" id="KKN32365.1"/>
    </source>
</evidence>
<keyword evidence="6" id="KW-0170">Cobalt</keyword>
<dbReference type="GO" id="GO:0031419">
    <property type="term" value="F:cobalamin binding"/>
    <property type="evidence" value="ECO:0007669"/>
    <property type="project" value="UniProtKB-KW"/>
</dbReference>
<dbReference type="InterPro" id="IPR005144">
    <property type="entry name" value="ATP-cone_dom"/>
</dbReference>